<dbReference type="OrthoDB" id="10489918at2759"/>
<dbReference type="EMBL" id="PDUG01000006">
    <property type="protein sequence ID" value="PIC16930.1"/>
    <property type="molecule type" value="Genomic_DNA"/>
</dbReference>
<evidence type="ECO:0000313" key="3">
    <source>
        <dbReference type="Proteomes" id="UP000230233"/>
    </source>
</evidence>
<gene>
    <name evidence="2" type="primary">Cnig_chr_X.g23352</name>
    <name evidence="2" type="ORF">B9Z55_023352</name>
</gene>
<sequence length="337" mass="39045">MLTEAIEKGLMTDMGGGLEYPLDRSGLPDFKNNDNPLLREFVEKQARSWEVVNEAEPQDLNEVRSVLNFGLGCVPKEAHSVVPDTLWYYPDYWDPASDRDHFLDFDTNQVMRGQGTSDYVPDDFWDFPNGDNSYDLDPMEEDSDNVWGSASFDDLTPEDRKVREKQSTGKRSRKGQQKRVLGKATKKSEKSKNRSPKTASMIKGLDKAFIEEAQERLQKQKNRRLPFVVLGEDASVEDRKLMSEAYDILDEIAPKANVPIGKMVISIWLDQLEHNFLLRDFVKRMLNMGLSEFLDQMWLQEPFAEYPEYETIIRRIHNWTLLTPEMKSFFLGIVEIQ</sequence>
<evidence type="ECO:0000256" key="1">
    <source>
        <dbReference type="SAM" id="MobiDB-lite"/>
    </source>
</evidence>
<dbReference type="Proteomes" id="UP000230233">
    <property type="component" value="Chromosome X"/>
</dbReference>
<reference evidence="3" key="1">
    <citation type="submission" date="2017-10" db="EMBL/GenBank/DDBJ databases">
        <title>Rapid genome shrinkage in a self-fertile nematode reveals novel sperm competition proteins.</title>
        <authorList>
            <person name="Yin D."/>
            <person name="Schwarz E.M."/>
            <person name="Thomas C.G."/>
            <person name="Felde R.L."/>
            <person name="Korf I.F."/>
            <person name="Cutter A.D."/>
            <person name="Schartner C.M."/>
            <person name="Ralston E.J."/>
            <person name="Meyer B.J."/>
            <person name="Haag E.S."/>
        </authorList>
    </citation>
    <scope>NUCLEOTIDE SEQUENCE [LARGE SCALE GENOMIC DNA]</scope>
    <source>
        <strain evidence="3">JU1422</strain>
    </source>
</reference>
<feature type="region of interest" description="Disordered" evidence="1">
    <location>
        <begin position="130"/>
        <end position="199"/>
    </location>
</feature>
<accession>A0A2G5SPE4</accession>
<evidence type="ECO:0000313" key="2">
    <source>
        <dbReference type="EMBL" id="PIC16930.1"/>
    </source>
</evidence>
<dbReference type="AlphaFoldDB" id="A0A2G5SPE4"/>
<protein>
    <submittedName>
        <fullName evidence="2">Uncharacterized protein</fullName>
    </submittedName>
</protein>
<feature type="compositionally biased region" description="Basic residues" evidence="1">
    <location>
        <begin position="168"/>
        <end position="185"/>
    </location>
</feature>
<keyword evidence="3" id="KW-1185">Reference proteome</keyword>
<proteinExistence type="predicted"/>
<organism evidence="2 3">
    <name type="scientific">Caenorhabditis nigoni</name>
    <dbReference type="NCBI Taxonomy" id="1611254"/>
    <lineage>
        <taxon>Eukaryota</taxon>
        <taxon>Metazoa</taxon>
        <taxon>Ecdysozoa</taxon>
        <taxon>Nematoda</taxon>
        <taxon>Chromadorea</taxon>
        <taxon>Rhabditida</taxon>
        <taxon>Rhabditina</taxon>
        <taxon>Rhabditomorpha</taxon>
        <taxon>Rhabditoidea</taxon>
        <taxon>Rhabditidae</taxon>
        <taxon>Peloderinae</taxon>
        <taxon>Caenorhabditis</taxon>
    </lineage>
</organism>
<feature type="compositionally biased region" description="Basic and acidic residues" evidence="1">
    <location>
        <begin position="157"/>
        <end position="167"/>
    </location>
</feature>
<comment type="caution">
    <text evidence="2">The sequence shown here is derived from an EMBL/GenBank/DDBJ whole genome shotgun (WGS) entry which is preliminary data.</text>
</comment>
<name>A0A2G5SPE4_9PELO</name>